<dbReference type="GO" id="GO:0022904">
    <property type="term" value="P:respiratory electron transport chain"/>
    <property type="evidence" value="ECO:0007669"/>
    <property type="project" value="InterPro"/>
</dbReference>
<reference evidence="9 10" key="1">
    <citation type="journal article" date="2013" name="PLoS Genet.">
        <title>The genome and development-dependent transcriptomes of Pyronema confluens: a window into fungal evolution.</title>
        <authorList>
            <person name="Traeger S."/>
            <person name="Altegoer F."/>
            <person name="Freitag M."/>
            <person name="Gabaldon T."/>
            <person name="Kempken F."/>
            <person name="Kumar A."/>
            <person name="Marcet-Houben M."/>
            <person name="Poggeler S."/>
            <person name="Stajich J.E."/>
            <person name="Nowrousian M."/>
        </authorList>
    </citation>
    <scope>NUCLEOTIDE SEQUENCE [LARGE SCALE GENOMIC DNA]</scope>
    <source>
        <strain evidence="10">CBS 100304</strain>
        <tissue evidence="9">Vegetative mycelium</tissue>
    </source>
</reference>
<dbReference type="PANTHER" id="PTHR12653">
    <property type="entry name" value="NADH-UBIQUINONE OXIDOREDUCTASE 13 KD-B SUBUNIT"/>
    <property type="match status" value="1"/>
</dbReference>
<evidence type="ECO:0000256" key="7">
    <source>
        <dbReference type="ARBA" id="ARBA00023128"/>
    </source>
</evidence>
<evidence type="ECO:0000313" key="10">
    <source>
        <dbReference type="Proteomes" id="UP000018144"/>
    </source>
</evidence>
<dbReference type="Pfam" id="PF04716">
    <property type="entry name" value="ETC_C1_NDUFA5"/>
    <property type="match status" value="1"/>
</dbReference>
<proteinExistence type="inferred from homology"/>
<dbReference type="OrthoDB" id="286811at2759"/>
<keyword evidence="8" id="KW-0472">Membrane</keyword>
<evidence type="ECO:0000256" key="2">
    <source>
        <dbReference type="ARBA" id="ARBA00010261"/>
    </source>
</evidence>
<evidence type="ECO:0000256" key="1">
    <source>
        <dbReference type="ARBA" id="ARBA00004443"/>
    </source>
</evidence>
<evidence type="ECO:0000256" key="4">
    <source>
        <dbReference type="ARBA" id="ARBA00022660"/>
    </source>
</evidence>
<keyword evidence="4" id="KW-0679">Respiratory chain</keyword>
<name>U4L8W8_PYROM</name>
<evidence type="ECO:0000256" key="5">
    <source>
        <dbReference type="ARBA" id="ARBA00022792"/>
    </source>
</evidence>
<evidence type="ECO:0000313" key="9">
    <source>
        <dbReference type="EMBL" id="CCX06564.1"/>
    </source>
</evidence>
<dbReference type="AlphaFoldDB" id="U4L8W8"/>
<accession>U4L8W8</accession>
<dbReference type="GO" id="GO:0005743">
    <property type="term" value="C:mitochondrial inner membrane"/>
    <property type="evidence" value="ECO:0007669"/>
    <property type="project" value="UniProtKB-SubCell"/>
</dbReference>
<sequence>MRATLRLLTPRLQAFTPTGLAGVLTHPHPRPVLIALYNQTLEVLKTLPQHSVYRQSAENLTKHRLSIVEAVAPPGAKGYLNERKADGKPEKVHISELAIHFQKTLSELNEDLYEGNKKYAREQWEHWKQFYEEPEQDNQLLLEEELSAEQVEEIEAKVGEGLIEEIIEEGWSELKCAEAMKESQVWEPLEVVPEEGQWVAFERTPATGASA</sequence>
<protein>
    <submittedName>
        <fullName evidence="9">Similar to NADH-ubiquinone oxidoreductase 29.9 kDa subunit, mitochondrial acc. no. P24919</fullName>
    </submittedName>
</protein>
<keyword evidence="5" id="KW-0999">Mitochondrion inner membrane</keyword>
<gene>
    <name evidence="9" type="ORF">PCON_06151</name>
</gene>
<keyword evidence="7" id="KW-0496">Mitochondrion</keyword>
<dbReference type="EMBL" id="HF935296">
    <property type="protein sequence ID" value="CCX06564.1"/>
    <property type="molecule type" value="Genomic_DNA"/>
</dbReference>
<dbReference type="InterPro" id="IPR006806">
    <property type="entry name" value="NDUFA5"/>
</dbReference>
<comment type="subcellular location">
    <subcellularLocation>
        <location evidence="1">Mitochondrion inner membrane</location>
        <topology evidence="1">Peripheral membrane protein</topology>
        <orientation evidence="1">Matrix side</orientation>
    </subcellularLocation>
</comment>
<dbReference type="Proteomes" id="UP000018144">
    <property type="component" value="Unassembled WGS sequence"/>
</dbReference>
<dbReference type="eggNOG" id="ENOG502S4WS">
    <property type="taxonomic scope" value="Eukaryota"/>
</dbReference>
<keyword evidence="9" id="KW-0830">Ubiquinone</keyword>
<dbReference type="PANTHER" id="PTHR12653:SF0">
    <property type="entry name" value="NADH DEHYDROGENASE [UBIQUINONE] 1 ALPHA SUBCOMPLEX SUBUNIT 5"/>
    <property type="match status" value="1"/>
</dbReference>
<keyword evidence="10" id="KW-1185">Reference proteome</keyword>
<keyword evidence="6" id="KW-0249">Electron transport</keyword>
<dbReference type="STRING" id="1076935.U4L8W8"/>
<evidence type="ECO:0000256" key="3">
    <source>
        <dbReference type="ARBA" id="ARBA00022448"/>
    </source>
</evidence>
<organism evidence="9 10">
    <name type="scientific">Pyronema omphalodes (strain CBS 100304)</name>
    <name type="common">Pyronema confluens</name>
    <dbReference type="NCBI Taxonomy" id="1076935"/>
    <lineage>
        <taxon>Eukaryota</taxon>
        <taxon>Fungi</taxon>
        <taxon>Dikarya</taxon>
        <taxon>Ascomycota</taxon>
        <taxon>Pezizomycotina</taxon>
        <taxon>Pezizomycetes</taxon>
        <taxon>Pezizales</taxon>
        <taxon>Pyronemataceae</taxon>
        <taxon>Pyronema</taxon>
    </lineage>
</organism>
<keyword evidence="3" id="KW-0813">Transport</keyword>
<evidence type="ECO:0000256" key="8">
    <source>
        <dbReference type="ARBA" id="ARBA00023136"/>
    </source>
</evidence>
<evidence type="ECO:0000256" key="6">
    <source>
        <dbReference type="ARBA" id="ARBA00022982"/>
    </source>
</evidence>
<dbReference type="OMA" id="WTYFERG"/>
<comment type="similarity">
    <text evidence="2">Belongs to the complex I NDUFA5 subunit family.</text>
</comment>